<dbReference type="AlphaFoldDB" id="A0A6A4Q210"/>
<dbReference type="InterPro" id="IPR012337">
    <property type="entry name" value="RNaseH-like_sf"/>
</dbReference>
<dbReference type="GO" id="GO:0003676">
    <property type="term" value="F:nucleic acid binding"/>
    <property type="evidence" value="ECO:0007669"/>
    <property type="project" value="InterPro"/>
</dbReference>
<gene>
    <name evidence="2" type="ORF">Lalb_Chr09g0332811</name>
</gene>
<dbReference type="GO" id="GO:0004523">
    <property type="term" value="F:RNA-DNA hybrid ribonuclease activity"/>
    <property type="evidence" value="ECO:0007669"/>
    <property type="project" value="InterPro"/>
</dbReference>
<dbReference type="InterPro" id="IPR053151">
    <property type="entry name" value="RNase_H-like"/>
</dbReference>
<proteinExistence type="predicted"/>
<accession>A0A6A4Q210</accession>
<evidence type="ECO:0000313" key="3">
    <source>
        <dbReference type="Proteomes" id="UP000447434"/>
    </source>
</evidence>
<dbReference type="EMBL" id="WOCE01000009">
    <property type="protein sequence ID" value="KAE9607693.1"/>
    <property type="molecule type" value="Genomic_DNA"/>
</dbReference>
<sequence>MLYLAMFNKTFWEWCQLGNDNLTTRSHWCFPEAMRVKINVDDSCIRDSSVMGGGGVLQDHEGKWLSGLSANFGVGSLILAELMAMDQGLKLTRNLGCKQIILECDCLEAVQIISEDIHIRLQPIRKVVYEVRS</sequence>
<dbReference type="OrthoDB" id="1436750at2759"/>
<dbReference type="Gene3D" id="3.30.420.10">
    <property type="entry name" value="Ribonuclease H-like superfamily/Ribonuclease H"/>
    <property type="match status" value="1"/>
</dbReference>
<dbReference type="PANTHER" id="PTHR47723">
    <property type="entry name" value="OS05G0353850 PROTEIN"/>
    <property type="match status" value="1"/>
</dbReference>
<dbReference type="InterPro" id="IPR036397">
    <property type="entry name" value="RNaseH_sf"/>
</dbReference>
<organism evidence="2 3">
    <name type="scientific">Lupinus albus</name>
    <name type="common">White lupine</name>
    <name type="synonym">Lupinus termis</name>
    <dbReference type="NCBI Taxonomy" id="3870"/>
    <lineage>
        <taxon>Eukaryota</taxon>
        <taxon>Viridiplantae</taxon>
        <taxon>Streptophyta</taxon>
        <taxon>Embryophyta</taxon>
        <taxon>Tracheophyta</taxon>
        <taxon>Spermatophyta</taxon>
        <taxon>Magnoliopsida</taxon>
        <taxon>eudicotyledons</taxon>
        <taxon>Gunneridae</taxon>
        <taxon>Pentapetalae</taxon>
        <taxon>rosids</taxon>
        <taxon>fabids</taxon>
        <taxon>Fabales</taxon>
        <taxon>Fabaceae</taxon>
        <taxon>Papilionoideae</taxon>
        <taxon>50 kb inversion clade</taxon>
        <taxon>genistoids sensu lato</taxon>
        <taxon>core genistoids</taxon>
        <taxon>Genisteae</taxon>
        <taxon>Lupinus</taxon>
    </lineage>
</organism>
<dbReference type="CDD" id="cd06222">
    <property type="entry name" value="RNase_H_like"/>
    <property type="match status" value="1"/>
</dbReference>
<dbReference type="Proteomes" id="UP000447434">
    <property type="component" value="Chromosome 9"/>
</dbReference>
<dbReference type="PANTHER" id="PTHR47723:SF19">
    <property type="entry name" value="POLYNUCLEOTIDYL TRANSFERASE, RIBONUCLEASE H-LIKE SUPERFAMILY PROTEIN"/>
    <property type="match status" value="1"/>
</dbReference>
<protein>
    <submittedName>
        <fullName evidence="2">Putative ribonuclease H-like domain-containing protein</fullName>
    </submittedName>
</protein>
<name>A0A6A4Q210_LUPAL</name>
<dbReference type="InterPro" id="IPR044730">
    <property type="entry name" value="RNase_H-like_dom_plant"/>
</dbReference>
<keyword evidence="3" id="KW-1185">Reference proteome</keyword>
<evidence type="ECO:0000313" key="2">
    <source>
        <dbReference type="EMBL" id="KAE9607693.1"/>
    </source>
</evidence>
<dbReference type="SUPFAM" id="SSF53098">
    <property type="entry name" value="Ribonuclease H-like"/>
    <property type="match status" value="1"/>
</dbReference>
<dbReference type="InterPro" id="IPR002156">
    <property type="entry name" value="RNaseH_domain"/>
</dbReference>
<dbReference type="Pfam" id="PF13456">
    <property type="entry name" value="RVT_3"/>
    <property type="match status" value="1"/>
</dbReference>
<reference evidence="3" key="1">
    <citation type="journal article" date="2020" name="Nat. Commun.">
        <title>Genome sequence of the cluster root forming white lupin.</title>
        <authorList>
            <person name="Hufnagel B."/>
            <person name="Marques A."/>
            <person name="Soriano A."/>
            <person name="Marques L."/>
            <person name="Divol F."/>
            <person name="Doumas P."/>
            <person name="Sallet E."/>
            <person name="Mancinotti D."/>
            <person name="Carrere S."/>
            <person name="Marande W."/>
            <person name="Arribat S."/>
            <person name="Keller J."/>
            <person name="Huneau C."/>
            <person name="Blein T."/>
            <person name="Aime D."/>
            <person name="Laguerre M."/>
            <person name="Taylor J."/>
            <person name="Schubert V."/>
            <person name="Nelson M."/>
            <person name="Geu-Flores F."/>
            <person name="Crespi M."/>
            <person name="Gallardo-Guerrero K."/>
            <person name="Delaux P.-M."/>
            <person name="Salse J."/>
            <person name="Berges H."/>
            <person name="Guyot R."/>
            <person name="Gouzy J."/>
            <person name="Peret B."/>
        </authorList>
    </citation>
    <scope>NUCLEOTIDE SEQUENCE [LARGE SCALE GENOMIC DNA]</scope>
    <source>
        <strain evidence="3">cv. Amiga</strain>
    </source>
</reference>
<comment type="caution">
    <text evidence="2">The sequence shown here is derived from an EMBL/GenBank/DDBJ whole genome shotgun (WGS) entry which is preliminary data.</text>
</comment>
<evidence type="ECO:0000259" key="1">
    <source>
        <dbReference type="Pfam" id="PF13456"/>
    </source>
</evidence>
<feature type="domain" description="RNase H type-1" evidence="1">
    <location>
        <begin position="40"/>
        <end position="132"/>
    </location>
</feature>